<dbReference type="Gene3D" id="6.10.340.10">
    <property type="match status" value="1"/>
</dbReference>
<dbReference type="AlphaFoldDB" id="A0A081FXU6"/>
<dbReference type="PATRIC" id="fig|1232683.4.peg.2447"/>
<evidence type="ECO:0000313" key="5">
    <source>
        <dbReference type="EMBL" id="KEA63351.1"/>
    </source>
</evidence>
<dbReference type="Gene3D" id="3.20.20.450">
    <property type="entry name" value="EAL domain"/>
    <property type="match status" value="1"/>
</dbReference>
<dbReference type="EMBL" id="JMQN01000039">
    <property type="protein sequence ID" value="KEA63351.1"/>
    <property type="molecule type" value="Genomic_DNA"/>
</dbReference>
<proteinExistence type="predicted"/>
<dbReference type="PROSITE" id="PS50887">
    <property type="entry name" value="GGDEF"/>
    <property type="match status" value="1"/>
</dbReference>
<feature type="domain" description="GGDEF" evidence="4">
    <location>
        <begin position="367"/>
        <end position="509"/>
    </location>
</feature>
<dbReference type="CDD" id="cd06225">
    <property type="entry name" value="HAMP"/>
    <property type="match status" value="1"/>
</dbReference>
<dbReference type="SMART" id="SM00267">
    <property type="entry name" value="GGDEF"/>
    <property type="match status" value="1"/>
</dbReference>
<dbReference type="OrthoDB" id="8416215at2"/>
<dbReference type="Pfam" id="PF00990">
    <property type="entry name" value="GGDEF"/>
    <property type="match status" value="1"/>
</dbReference>
<dbReference type="RefSeq" id="WP_051692915.1">
    <property type="nucleotide sequence ID" value="NZ_JMQN01000039.1"/>
</dbReference>
<accession>A0A081FXU6</accession>
<evidence type="ECO:0000259" key="2">
    <source>
        <dbReference type="PROSITE" id="PS50883"/>
    </source>
</evidence>
<keyword evidence="1" id="KW-0812">Transmembrane</keyword>
<dbReference type="SUPFAM" id="SSF158472">
    <property type="entry name" value="HAMP domain-like"/>
    <property type="match status" value="1"/>
</dbReference>
<evidence type="ECO:0000256" key="1">
    <source>
        <dbReference type="SAM" id="Phobius"/>
    </source>
</evidence>
<comment type="caution">
    <text evidence="5">The sequence shown here is derived from an EMBL/GenBank/DDBJ whole genome shotgun (WGS) entry which is preliminary data.</text>
</comment>
<dbReference type="InterPro" id="IPR001633">
    <property type="entry name" value="EAL_dom"/>
</dbReference>
<feature type="domain" description="HAMP" evidence="3">
    <location>
        <begin position="280"/>
        <end position="331"/>
    </location>
</feature>
<dbReference type="InterPro" id="IPR035919">
    <property type="entry name" value="EAL_sf"/>
</dbReference>
<dbReference type="InterPro" id="IPR003660">
    <property type="entry name" value="HAMP_dom"/>
</dbReference>
<dbReference type="Gene3D" id="3.30.70.270">
    <property type="match status" value="1"/>
</dbReference>
<dbReference type="SUPFAM" id="SSF55073">
    <property type="entry name" value="Nucleotide cyclase"/>
    <property type="match status" value="1"/>
</dbReference>
<feature type="domain" description="EAL" evidence="2">
    <location>
        <begin position="514"/>
        <end position="770"/>
    </location>
</feature>
<dbReference type="CDD" id="cd01948">
    <property type="entry name" value="EAL"/>
    <property type="match status" value="1"/>
</dbReference>
<dbReference type="CDD" id="cd01949">
    <property type="entry name" value="GGDEF"/>
    <property type="match status" value="1"/>
</dbReference>
<dbReference type="SMART" id="SM00052">
    <property type="entry name" value="EAL"/>
    <property type="match status" value="1"/>
</dbReference>
<dbReference type="SUPFAM" id="SSF141868">
    <property type="entry name" value="EAL domain-like"/>
    <property type="match status" value="1"/>
</dbReference>
<dbReference type="Pfam" id="PF00563">
    <property type="entry name" value="EAL"/>
    <property type="match status" value="1"/>
</dbReference>
<dbReference type="GO" id="GO:0007165">
    <property type="term" value="P:signal transduction"/>
    <property type="evidence" value="ECO:0007669"/>
    <property type="project" value="InterPro"/>
</dbReference>
<dbReference type="InterPro" id="IPR029787">
    <property type="entry name" value="Nucleotide_cyclase"/>
</dbReference>
<dbReference type="InterPro" id="IPR052155">
    <property type="entry name" value="Biofilm_reg_signaling"/>
</dbReference>
<dbReference type="GO" id="GO:0016020">
    <property type="term" value="C:membrane"/>
    <property type="evidence" value="ECO:0007669"/>
    <property type="project" value="InterPro"/>
</dbReference>
<dbReference type="PROSITE" id="PS50883">
    <property type="entry name" value="EAL"/>
    <property type="match status" value="1"/>
</dbReference>
<sequence length="788" mass="88900">MTLSRRAALLIVPVLLVGYLLVALAVYFVERSSIERREQARLHTQLTELGATFSVYASFADSYLFAVSESEELHRFMQETDDRYRKRALGSRLEAAFGNLTRSRSDYIAFSLIDTEGKPEYFFASTDNPFREQSSQELAFAQHSFSAKALSSIEVLTLESGASLLVQNRLLDLRTLAAPLPNHLEHSVAVQVAVELTSFDDQLRRLRGIYGGSLQYSQTMTESMEPFSSQVRLLPNLYLRVVPDPSFIAEQLGSMKTTLALGALMLCALCSVLLMWLIRRFITRPVQVLERQLSEVMHGMQNRISYSGNDEIGRLARQFQQLYGQLDDAYRRSRQLAEQDSLTELPNRNRFYELAVRELKIAGDRKLQVGLLYIDLDHFKFVNDKYGHSVGDALLKSFAHRASALLQSECNRSPSCGHAVLARLAGDEFAVLLFGYVDAGQPEHLATRLLNLVKDGYQFEMGSYPVTLSIGIARFPEDGHNITQLISNADTAMYQAKSAGKNRVAFYSQELARKARRELEIEHQLKVIDFDQELYLTYMPIIDAQGLIDGCEALLRWESPTLGWVGPDSFIPIAERTGLYGQIDRWVVQRSLDDLQQLKALLGDSITLSINLSSAELTVPDFDQYMRDQLERVGVKAECIEVEMTETFGVEASVQRNQMLARLRGLGLQIAIDDFGTGYTSMMQMVEYPVDKVKLDRSFIERLIEPANQRLLAPIISLCHARGLRVTAEGVETEQQAQLLVAAGCDCLQGYLFGKPMRLKQLETWVQERRAEQISADLEVIEPRSVQT</sequence>
<evidence type="ECO:0000313" key="6">
    <source>
        <dbReference type="Proteomes" id="UP000028252"/>
    </source>
</evidence>
<dbReference type="SMART" id="SM00304">
    <property type="entry name" value="HAMP"/>
    <property type="match status" value="1"/>
</dbReference>
<dbReference type="eggNOG" id="COG5001">
    <property type="taxonomic scope" value="Bacteria"/>
</dbReference>
<dbReference type="Pfam" id="PF00672">
    <property type="entry name" value="HAMP"/>
    <property type="match status" value="1"/>
</dbReference>
<evidence type="ECO:0000259" key="3">
    <source>
        <dbReference type="PROSITE" id="PS50885"/>
    </source>
</evidence>
<dbReference type="STRING" id="1232683.ADIMK_2494"/>
<keyword evidence="1" id="KW-0472">Membrane</keyword>
<feature type="transmembrane region" description="Helical" evidence="1">
    <location>
        <begin position="7"/>
        <end position="29"/>
    </location>
</feature>
<dbReference type="InterPro" id="IPR000160">
    <property type="entry name" value="GGDEF_dom"/>
</dbReference>
<reference evidence="5 6" key="1">
    <citation type="submission" date="2014-04" db="EMBL/GenBank/DDBJ databases">
        <title>Marinobacterium kochiensis sp. nov., isolated from sediment sample collected from Kochi backwaters in Kerala, India.</title>
        <authorList>
            <person name="Singh A."/>
            <person name="Pinnaka A.K."/>
        </authorList>
    </citation>
    <scope>NUCLEOTIDE SEQUENCE [LARGE SCALE GENOMIC DNA]</scope>
    <source>
        <strain evidence="5 6">AK27</strain>
    </source>
</reference>
<dbReference type="NCBIfam" id="TIGR00254">
    <property type="entry name" value="GGDEF"/>
    <property type="match status" value="1"/>
</dbReference>
<dbReference type="PROSITE" id="PS50885">
    <property type="entry name" value="HAMP"/>
    <property type="match status" value="1"/>
</dbReference>
<dbReference type="Proteomes" id="UP000028252">
    <property type="component" value="Unassembled WGS sequence"/>
</dbReference>
<gene>
    <name evidence="5" type="ORF">ADIMK_2494</name>
</gene>
<keyword evidence="1" id="KW-1133">Transmembrane helix</keyword>
<evidence type="ECO:0000259" key="4">
    <source>
        <dbReference type="PROSITE" id="PS50887"/>
    </source>
</evidence>
<keyword evidence="6" id="KW-1185">Reference proteome</keyword>
<name>A0A081FXU6_9GAMM</name>
<protein>
    <submittedName>
        <fullName evidence="5">Diguanylate cyclase</fullName>
    </submittedName>
</protein>
<dbReference type="PANTHER" id="PTHR44757:SF2">
    <property type="entry name" value="BIOFILM ARCHITECTURE MAINTENANCE PROTEIN MBAA"/>
    <property type="match status" value="1"/>
</dbReference>
<organism evidence="5 6">
    <name type="scientific">Marinobacterium lacunae</name>
    <dbReference type="NCBI Taxonomy" id="1232683"/>
    <lineage>
        <taxon>Bacteria</taxon>
        <taxon>Pseudomonadati</taxon>
        <taxon>Pseudomonadota</taxon>
        <taxon>Gammaproteobacteria</taxon>
        <taxon>Oceanospirillales</taxon>
        <taxon>Oceanospirillaceae</taxon>
        <taxon>Marinobacterium</taxon>
    </lineage>
</organism>
<dbReference type="InterPro" id="IPR043128">
    <property type="entry name" value="Rev_trsase/Diguanyl_cyclase"/>
</dbReference>
<dbReference type="PANTHER" id="PTHR44757">
    <property type="entry name" value="DIGUANYLATE CYCLASE DGCP"/>
    <property type="match status" value="1"/>
</dbReference>